<comment type="caution">
    <text evidence="1">The sequence shown here is derived from an EMBL/GenBank/DDBJ whole genome shotgun (WGS) entry which is preliminary data.</text>
</comment>
<dbReference type="EMBL" id="CAJVPW010002287">
    <property type="protein sequence ID" value="CAG8503179.1"/>
    <property type="molecule type" value="Genomic_DNA"/>
</dbReference>
<proteinExistence type="predicted"/>
<accession>A0ACA9L1C4</accession>
<reference evidence="1" key="1">
    <citation type="submission" date="2021-06" db="EMBL/GenBank/DDBJ databases">
        <authorList>
            <person name="Kallberg Y."/>
            <person name="Tangrot J."/>
            <person name="Rosling A."/>
        </authorList>
    </citation>
    <scope>NUCLEOTIDE SEQUENCE</scope>
    <source>
        <strain evidence="1">28 12/20/2015</strain>
    </source>
</reference>
<dbReference type="Proteomes" id="UP000789366">
    <property type="component" value="Unassembled WGS sequence"/>
</dbReference>
<organism evidence="1 2">
    <name type="scientific">Cetraspora pellucida</name>
    <dbReference type="NCBI Taxonomy" id="1433469"/>
    <lineage>
        <taxon>Eukaryota</taxon>
        <taxon>Fungi</taxon>
        <taxon>Fungi incertae sedis</taxon>
        <taxon>Mucoromycota</taxon>
        <taxon>Glomeromycotina</taxon>
        <taxon>Glomeromycetes</taxon>
        <taxon>Diversisporales</taxon>
        <taxon>Gigasporaceae</taxon>
        <taxon>Cetraspora</taxon>
    </lineage>
</organism>
<keyword evidence="2" id="KW-1185">Reference proteome</keyword>
<evidence type="ECO:0000313" key="1">
    <source>
        <dbReference type="EMBL" id="CAG8503179.1"/>
    </source>
</evidence>
<name>A0ACA9L1C4_9GLOM</name>
<protein>
    <submittedName>
        <fullName evidence="1">4337_t:CDS:1</fullName>
    </submittedName>
</protein>
<sequence>MSKREFRELMKDGSFKGRDLLCYPFDLNPIASQTFTFDLNPIASQSFPFDLNPIASQAFPFDLNPVASQTFHFDLRLYYNHWNIPPKMCVRRSKIP</sequence>
<evidence type="ECO:0000313" key="2">
    <source>
        <dbReference type="Proteomes" id="UP000789366"/>
    </source>
</evidence>
<gene>
    <name evidence="1" type="ORF">SPELUC_LOCUS3113</name>
</gene>